<evidence type="ECO:0000313" key="3">
    <source>
        <dbReference type="Proteomes" id="UP000320481"/>
    </source>
</evidence>
<accession>A0A5C6JU97</accession>
<sequence length="247" mass="26217">MRDLVAAEWRKIWTGRAWWALGLSAALLCVLADAGYLTQALDQLPKGTTTEADLTSTLVQGWFMVELVAALATMLAVTREFSTGAICRTALLGGGRGRVLTAKLVAAAGTGVVYALAAGAAAAASPWLFLAGRAWHPQWTMTTTWTLLGVMLVILVGALWGSLLGIVIRQQVVAIVVLLLSTWLVSEGLLRLAPKIGRFTIDEAMAAVYRSGNDGVLPIPWALVVLAAWIAVAGVAGRTLFLRRDLP</sequence>
<dbReference type="AlphaFoldDB" id="A0A5C6JU97"/>
<keyword evidence="1" id="KW-1133">Transmembrane helix</keyword>
<evidence type="ECO:0000256" key="1">
    <source>
        <dbReference type="SAM" id="Phobius"/>
    </source>
</evidence>
<gene>
    <name evidence="2" type="ORF">FRZ03_14110</name>
</gene>
<reference evidence="2" key="1">
    <citation type="journal article" date="2019" name="Microbiol. Resour. Announc.">
        <title>Draft Genomic Sequences of Streptomyces misionensis and Streptomyces albidoflavus, bacteria applied for phytopathogen biocontrol.</title>
        <authorList>
            <person name="Pylro V."/>
            <person name="Dias A."/>
            <person name="Andreote F."/>
            <person name="Varani A."/>
            <person name="Andreote C."/>
            <person name="Bernardo E."/>
            <person name="Martins T."/>
        </authorList>
    </citation>
    <scope>NUCLEOTIDE SEQUENCE [LARGE SCALE GENOMIC DNA]</scope>
    <source>
        <strain evidence="2">66</strain>
    </source>
</reference>
<feature type="transmembrane region" description="Helical" evidence="1">
    <location>
        <begin position="58"/>
        <end position="78"/>
    </location>
</feature>
<organism evidence="2 3">
    <name type="scientific">Streptomyces misionensis</name>
    <dbReference type="NCBI Taxonomy" id="67331"/>
    <lineage>
        <taxon>Bacteria</taxon>
        <taxon>Bacillati</taxon>
        <taxon>Actinomycetota</taxon>
        <taxon>Actinomycetes</taxon>
        <taxon>Kitasatosporales</taxon>
        <taxon>Streptomycetaceae</taxon>
        <taxon>Streptomyces</taxon>
    </lineage>
</organism>
<feature type="transmembrane region" description="Helical" evidence="1">
    <location>
        <begin position="99"/>
        <end position="124"/>
    </location>
</feature>
<evidence type="ECO:0000313" key="2">
    <source>
        <dbReference type="EMBL" id="TWV46993.1"/>
    </source>
</evidence>
<keyword evidence="1" id="KW-0472">Membrane</keyword>
<protein>
    <submittedName>
        <fullName evidence="2">Uncharacterized protein</fullName>
    </submittedName>
</protein>
<dbReference type="Proteomes" id="UP000320481">
    <property type="component" value="Unassembled WGS sequence"/>
</dbReference>
<dbReference type="RefSeq" id="WP_146465493.1">
    <property type="nucleotide sequence ID" value="NZ_VOGW01000082.1"/>
</dbReference>
<name>A0A5C6JU97_9ACTN</name>
<feature type="transmembrane region" description="Helical" evidence="1">
    <location>
        <begin position="219"/>
        <end position="241"/>
    </location>
</feature>
<keyword evidence="3" id="KW-1185">Reference proteome</keyword>
<proteinExistence type="predicted"/>
<keyword evidence="1" id="KW-0812">Transmembrane</keyword>
<dbReference type="PANTHER" id="PTHR37305">
    <property type="entry name" value="INTEGRAL MEMBRANE PROTEIN-RELATED"/>
    <property type="match status" value="1"/>
</dbReference>
<feature type="transmembrane region" description="Helical" evidence="1">
    <location>
        <begin position="144"/>
        <end position="165"/>
    </location>
</feature>
<dbReference type="EMBL" id="VOGW01000082">
    <property type="protein sequence ID" value="TWV46993.1"/>
    <property type="molecule type" value="Genomic_DNA"/>
</dbReference>
<dbReference type="PANTHER" id="PTHR37305:SF1">
    <property type="entry name" value="MEMBRANE PROTEIN"/>
    <property type="match status" value="1"/>
</dbReference>
<comment type="caution">
    <text evidence="2">The sequence shown here is derived from an EMBL/GenBank/DDBJ whole genome shotgun (WGS) entry which is preliminary data.</text>
</comment>
<feature type="transmembrane region" description="Helical" evidence="1">
    <location>
        <begin position="172"/>
        <end position="190"/>
    </location>
</feature>